<dbReference type="Gene3D" id="3.60.10.10">
    <property type="entry name" value="Endonuclease/exonuclease/phosphatase"/>
    <property type="match status" value="1"/>
</dbReference>
<reference evidence="1 2" key="1">
    <citation type="journal article" date="2019" name="Genome Biol. Evol.">
        <title>Insights into the evolution of the New World diploid cottons (Gossypium, subgenus Houzingenia) based on genome sequencing.</title>
        <authorList>
            <person name="Grover C.E."/>
            <person name="Arick M.A. 2nd"/>
            <person name="Thrash A."/>
            <person name="Conover J.L."/>
            <person name="Sanders W.S."/>
            <person name="Peterson D.G."/>
            <person name="Frelichowski J.E."/>
            <person name="Scheffler J.A."/>
            <person name="Scheffler B.E."/>
            <person name="Wendel J.F."/>
        </authorList>
    </citation>
    <scope>NUCLEOTIDE SEQUENCE [LARGE SCALE GENOMIC DNA]</scope>
    <source>
        <strain evidence="1">6</strain>
        <tissue evidence="1">Leaf</tissue>
    </source>
</reference>
<evidence type="ECO:0008006" key="3">
    <source>
        <dbReference type="Google" id="ProtNLM"/>
    </source>
</evidence>
<gene>
    <name evidence="1" type="ORF">Goarm_002235</name>
</gene>
<dbReference type="InterPro" id="IPR036691">
    <property type="entry name" value="Endo/exonu/phosph_ase_sf"/>
</dbReference>
<dbReference type="PANTHER" id="PTHR33710:SF77">
    <property type="entry name" value="DNASE I-LIKE SUPERFAMILY PROTEIN"/>
    <property type="match status" value="1"/>
</dbReference>
<dbReference type="EMBL" id="JABFAE010000012">
    <property type="protein sequence ID" value="MBA0842410.1"/>
    <property type="molecule type" value="Genomic_DNA"/>
</dbReference>
<sequence>TQISGYRADEVISKLGLLSSCRIEANGFSGGIWILWSDNVHHLASLTDSWDEPWLVAGDFNSVLYVFEKRGGSNADLGCCESQFTWSREGLSQRLDRAIGNAKFDSFAPKCLVQNVHRLKSYHHPVWVTLKPRRVNRTKYFHCLNSWFLHSEFRSLVSSNWNPDESVVNLMEKFRPKVQEWNKSVYRNIFSRKKQLIHEIKNIQRLLDLKSNDRLRRKELDLRQTLEDILKHEELSWFQKSRSVWLSGGDRNTKYFHGRTLTRRRRNIIKGLKLDRTNWCFDLDILKQHVVGFYAKLFALDYPIVGCLPCTGKFQGLSLIEKGSLEMKLTDLEIHNVIFGMSPLKAPGVDGFHARFYQSQWDIVGPSVCSMV</sequence>
<proteinExistence type="predicted"/>
<comment type="caution">
    <text evidence="1">The sequence shown here is derived from an EMBL/GenBank/DDBJ whole genome shotgun (WGS) entry which is preliminary data.</text>
</comment>
<accession>A0A7J9K7H3</accession>
<keyword evidence="2" id="KW-1185">Reference proteome</keyword>
<dbReference type="AlphaFoldDB" id="A0A7J9K7H3"/>
<evidence type="ECO:0000313" key="1">
    <source>
        <dbReference type="EMBL" id="MBA0842410.1"/>
    </source>
</evidence>
<evidence type="ECO:0000313" key="2">
    <source>
        <dbReference type="Proteomes" id="UP000593575"/>
    </source>
</evidence>
<dbReference type="PANTHER" id="PTHR33710">
    <property type="entry name" value="BNAC02G09200D PROTEIN"/>
    <property type="match status" value="1"/>
</dbReference>
<dbReference type="SUPFAM" id="SSF56219">
    <property type="entry name" value="DNase I-like"/>
    <property type="match status" value="1"/>
</dbReference>
<protein>
    <recommendedName>
        <fullName evidence="3">Reverse transcriptase</fullName>
    </recommendedName>
</protein>
<feature type="non-terminal residue" evidence="1">
    <location>
        <position position="372"/>
    </location>
</feature>
<dbReference type="Proteomes" id="UP000593575">
    <property type="component" value="Unassembled WGS sequence"/>
</dbReference>
<name>A0A7J9K7H3_9ROSI</name>
<organism evidence="1 2">
    <name type="scientific">Gossypium armourianum</name>
    <dbReference type="NCBI Taxonomy" id="34283"/>
    <lineage>
        <taxon>Eukaryota</taxon>
        <taxon>Viridiplantae</taxon>
        <taxon>Streptophyta</taxon>
        <taxon>Embryophyta</taxon>
        <taxon>Tracheophyta</taxon>
        <taxon>Spermatophyta</taxon>
        <taxon>Magnoliopsida</taxon>
        <taxon>eudicotyledons</taxon>
        <taxon>Gunneridae</taxon>
        <taxon>Pentapetalae</taxon>
        <taxon>rosids</taxon>
        <taxon>malvids</taxon>
        <taxon>Malvales</taxon>
        <taxon>Malvaceae</taxon>
        <taxon>Malvoideae</taxon>
        <taxon>Gossypium</taxon>
    </lineage>
</organism>